<dbReference type="InterPro" id="IPR000195">
    <property type="entry name" value="Rab-GAP-TBC_dom"/>
</dbReference>
<proteinExistence type="predicted"/>
<dbReference type="AlphaFoldDB" id="A0A1S3JR44"/>
<organism evidence="4 5">
    <name type="scientific">Lingula anatina</name>
    <name type="common">Brachiopod</name>
    <name type="synonym">Lingula unguis</name>
    <dbReference type="NCBI Taxonomy" id="7574"/>
    <lineage>
        <taxon>Eukaryota</taxon>
        <taxon>Metazoa</taxon>
        <taxon>Spiralia</taxon>
        <taxon>Lophotrochozoa</taxon>
        <taxon>Brachiopoda</taxon>
        <taxon>Linguliformea</taxon>
        <taxon>Lingulata</taxon>
        <taxon>Lingulida</taxon>
        <taxon>Linguloidea</taxon>
        <taxon>Lingulidae</taxon>
        <taxon>Lingula</taxon>
    </lineage>
</organism>
<dbReference type="InterPro" id="IPR035969">
    <property type="entry name" value="Rab-GAP_TBC_sf"/>
</dbReference>
<name>A0A1S3JR44_LINAN</name>
<dbReference type="GO" id="GO:1901096">
    <property type="term" value="P:regulation of autophagosome maturation"/>
    <property type="evidence" value="ECO:0007669"/>
    <property type="project" value="TreeGrafter"/>
</dbReference>
<dbReference type="Proteomes" id="UP000085678">
    <property type="component" value="Unplaced"/>
</dbReference>
<dbReference type="GeneID" id="106175215"/>
<accession>A0A1S3JR44</accession>
<dbReference type="SUPFAM" id="SSF47923">
    <property type="entry name" value="Ypt/Rab-GAP domain of gyp1p"/>
    <property type="match status" value="2"/>
</dbReference>
<keyword evidence="4" id="KW-1185">Reference proteome</keyword>
<dbReference type="Gene3D" id="1.10.472.80">
    <property type="entry name" value="Ypt/Rab-GAP domain of gyp1p, domain 3"/>
    <property type="match status" value="1"/>
</dbReference>
<evidence type="ECO:0000313" key="5">
    <source>
        <dbReference type="RefSeq" id="XP_013412566.2"/>
    </source>
</evidence>
<reference evidence="5" key="1">
    <citation type="submission" date="2025-08" db="UniProtKB">
        <authorList>
            <consortium name="RefSeq"/>
        </authorList>
    </citation>
    <scope>IDENTIFICATION</scope>
    <source>
        <tissue evidence="5">Gonads</tissue>
    </source>
</reference>
<keyword evidence="1" id="KW-0343">GTPase activation</keyword>
<sequence>MQCSLLLVYHCCIMRFSKNFLSKFRERKPFRRRSMKEKELFSPEISQQVETDESDFTVSYLAKDERGQDCYLALLSDWDLDAAFLCASEPCLRLKVDLKPFEDGLDDWDIIAPMDVPVMQAPSTSQSFLASLSDSISTHVGKTVSHVQKVISRRGEDDYKPVKPPMGDKELQNFLDSDGCLLNPQEFRFSVYQGGVEPSLRKVVWRHLLNVFPDGLSGKERMSYLKKKSQEYYKLRDFWRDHVNTNEELKYITNMVKRDVLRTDRTHKFFAGADDNKNIVSLFNILVTYAVTHPEVSYCQGMGDVVSPLLFVQQDEANAYLCFCAIMRRMKHNFMMDGHVMTTKFQHLSLLLQKHDPEFYAYLKHHDADDLFFCYRWLLLELKREFPFNDALYMLEVLWSSIPPDPPEIDLELTGPGFTIGSASLSPGSPFGSKETAYSRLRAMYRRLHPTPSSSNPPPKVIVAGKNPRSPSPQRLGPDSKASTPKGAVRCVEPITPLDESKTLEGSDEYVPVSDPVTKAILAKSASIDKSLVDMGKMGSTTGSTLCNSDVTEAEENSGSFEFPSNELTDTDTSKRELCNDSIENDSQKLCSDSTFGDKSSSFESIGTRNSSSVSLASNCSDIWKGDCQGNSVFFVTLNEMGKEEAQHQGGLSQKQNTNNNNNTQPKDGQRTTQSQNGSEIRQQRPPDIKLPAPLNLAMADTTSLASRDSGINNSQASHSQPETPTKGYFDSGFTDQVDLTSCTDHLTTQVDCASRLHELPPPSEFGCGNPFLVFMCLTLLEQQKETIMLNAMDYNDLAMHFDKMVRKHNVQAVLKHAQGLYQLYLRSQQNWFEESSESVSDFGPSL</sequence>
<feature type="region of interest" description="Disordered" evidence="2">
    <location>
        <begin position="707"/>
        <end position="729"/>
    </location>
</feature>
<dbReference type="PROSITE" id="PS50086">
    <property type="entry name" value="TBC_RABGAP"/>
    <property type="match status" value="1"/>
</dbReference>
<feature type="compositionally biased region" description="Polar residues" evidence="2">
    <location>
        <begin position="707"/>
        <end position="724"/>
    </location>
</feature>
<dbReference type="GO" id="GO:0005096">
    <property type="term" value="F:GTPase activator activity"/>
    <property type="evidence" value="ECO:0007669"/>
    <property type="project" value="UniProtKB-KW"/>
</dbReference>
<dbReference type="GO" id="GO:0005776">
    <property type="term" value="C:autophagosome"/>
    <property type="evidence" value="ECO:0007669"/>
    <property type="project" value="TreeGrafter"/>
</dbReference>
<dbReference type="PANTHER" id="PTHR22957:SF333">
    <property type="entry name" value="TBC1 DOMAIN FAMILY MEMBER 25"/>
    <property type="match status" value="1"/>
</dbReference>
<dbReference type="Gene3D" id="1.10.8.270">
    <property type="entry name" value="putative rabgap domain of human tbc1 domain family member 14 like domains"/>
    <property type="match status" value="1"/>
</dbReference>
<evidence type="ECO:0000313" key="4">
    <source>
        <dbReference type="Proteomes" id="UP000085678"/>
    </source>
</evidence>
<protein>
    <submittedName>
        <fullName evidence="5">TBC1 domain family member 25-like isoform X3</fullName>
    </submittedName>
</protein>
<feature type="region of interest" description="Disordered" evidence="2">
    <location>
        <begin position="645"/>
        <end position="692"/>
    </location>
</feature>
<feature type="region of interest" description="Disordered" evidence="2">
    <location>
        <begin position="448"/>
        <end position="488"/>
    </location>
</feature>
<feature type="region of interest" description="Disordered" evidence="2">
    <location>
        <begin position="589"/>
        <end position="609"/>
    </location>
</feature>
<dbReference type="SMART" id="SM00164">
    <property type="entry name" value="TBC"/>
    <property type="match status" value="1"/>
</dbReference>
<evidence type="ECO:0000256" key="1">
    <source>
        <dbReference type="ARBA" id="ARBA00022468"/>
    </source>
</evidence>
<feature type="compositionally biased region" description="Polar residues" evidence="2">
    <location>
        <begin position="665"/>
        <end position="681"/>
    </location>
</feature>
<dbReference type="RefSeq" id="XP_013412566.2">
    <property type="nucleotide sequence ID" value="XM_013557112.2"/>
</dbReference>
<gene>
    <name evidence="5" type="primary">LOC106175215</name>
</gene>
<dbReference type="PANTHER" id="PTHR22957">
    <property type="entry name" value="TBC1 DOMAIN FAMILY MEMBER GTPASE-ACTIVATING PROTEIN"/>
    <property type="match status" value="1"/>
</dbReference>
<dbReference type="OrthoDB" id="10264062at2759"/>
<dbReference type="Pfam" id="PF00566">
    <property type="entry name" value="RabGAP-TBC"/>
    <property type="match status" value="1"/>
</dbReference>
<feature type="domain" description="Rab-GAP TBC" evidence="3">
    <location>
        <begin position="195"/>
        <end position="402"/>
    </location>
</feature>
<evidence type="ECO:0000256" key="2">
    <source>
        <dbReference type="SAM" id="MobiDB-lite"/>
    </source>
</evidence>
<evidence type="ECO:0000259" key="3">
    <source>
        <dbReference type="PROSITE" id="PS50086"/>
    </source>
</evidence>